<dbReference type="RefSeq" id="WP_345258371.1">
    <property type="nucleotide sequence ID" value="NZ_BAABGY010000019.1"/>
</dbReference>
<evidence type="ECO:0000313" key="3">
    <source>
        <dbReference type="Proteomes" id="UP001501725"/>
    </source>
</evidence>
<name>A0ABP8HUB4_9BACT</name>
<accession>A0ABP8HUB4</accession>
<dbReference type="Proteomes" id="UP001501725">
    <property type="component" value="Unassembled WGS sequence"/>
</dbReference>
<organism evidence="2 3">
    <name type="scientific">Flaviaesturariibacter amylovorans</name>
    <dbReference type="NCBI Taxonomy" id="1084520"/>
    <lineage>
        <taxon>Bacteria</taxon>
        <taxon>Pseudomonadati</taxon>
        <taxon>Bacteroidota</taxon>
        <taxon>Chitinophagia</taxon>
        <taxon>Chitinophagales</taxon>
        <taxon>Chitinophagaceae</taxon>
        <taxon>Flaviaestuariibacter</taxon>
    </lineage>
</organism>
<sequence>MRTLTRILALLVTLVAALLWGVVIDCFLSARGRTMGNEEYGFYSFFLVLALLCTLPAAGLWYGLLRKRRAGGTGKR</sequence>
<reference evidence="3" key="1">
    <citation type="journal article" date="2019" name="Int. J. Syst. Evol. Microbiol.">
        <title>The Global Catalogue of Microorganisms (GCM) 10K type strain sequencing project: providing services to taxonomists for standard genome sequencing and annotation.</title>
        <authorList>
            <consortium name="The Broad Institute Genomics Platform"/>
            <consortium name="The Broad Institute Genome Sequencing Center for Infectious Disease"/>
            <person name="Wu L."/>
            <person name="Ma J."/>
        </authorList>
    </citation>
    <scope>NUCLEOTIDE SEQUENCE [LARGE SCALE GENOMIC DNA]</scope>
    <source>
        <strain evidence="3">JCM 17919</strain>
    </source>
</reference>
<evidence type="ECO:0000313" key="2">
    <source>
        <dbReference type="EMBL" id="GAA4344513.1"/>
    </source>
</evidence>
<evidence type="ECO:0000256" key="1">
    <source>
        <dbReference type="SAM" id="Phobius"/>
    </source>
</evidence>
<proteinExistence type="predicted"/>
<dbReference type="EMBL" id="BAABGY010000019">
    <property type="protein sequence ID" value="GAA4344513.1"/>
    <property type="molecule type" value="Genomic_DNA"/>
</dbReference>
<keyword evidence="1" id="KW-0812">Transmembrane</keyword>
<protein>
    <submittedName>
        <fullName evidence="2">Uncharacterized protein</fullName>
    </submittedName>
</protein>
<keyword evidence="1" id="KW-1133">Transmembrane helix</keyword>
<feature type="transmembrane region" description="Helical" evidence="1">
    <location>
        <begin position="40"/>
        <end position="65"/>
    </location>
</feature>
<gene>
    <name evidence="2" type="ORF">GCM10023184_45890</name>
</gene>
<keyword evidence="3" id="KW-1185">Reference proteome</keyword>
<keyword evidence="1" id="KW-0472">Membrane</keyword>
<comment type="caution">
    <text evidence="2">The sequence shown here is derived from an EMBL/GenBank/DDBJ whole genome shotgun (WGS) entry which is preliminary data.</text>
</comment>